<evidence type="ECO:0008006" key="16">
    <source>
        <dbReference type="Google" id="ProtNLM"/>
    </source>
</evidence>
<dbReference type="InterPro" id="IPR036396">
    <property type="entry name" value="Cyt_P450_sf"/>
</dbReference>
<keyword evidence="5 11" id="KW-0479">Metal-binding</keyword>
<evidence type="ECO:0000256" key="12">
    <source>
        <dbReference type="RuleBase" id="RU000461"/>
    </source>
</evidence>
<dbReference type="InterPro" id="IPR002401">
    <property type="entry name" value="Cyt_P450_E_grp-I"/>
</dbReference>
<dbReference type="PRINTS" id="PR00385">
    <property type="entry name" value="P450"/>
</dbReference>
<keyword evidence="11 12" id="KW-0349">Heme</keyword>
<evidence type="ECO:0000256" key="10">
    <source>
        <dbReference type="ARBA" id="ARBA00023136"/>
    </source>
</evidence>
<dbReference type="Gene3D" id="1.10.630.10">
    <property type="entry name" value="Cytochrome P450"/>
    <property type="match status" value="1"/>
</dbReference>
<accession>A0A2K0UNH4</accession>
<comment type="caution">
    <text evidence="14">The sequence shown here is derived from an EMBL/GenBank/DDBJ whole genome shotgun (WGS) entry which is preliminary data.</text>
</comment>
<keyword evidence="7 12" id="KW-0560">Oxidoreductase</keyword>
<keyword evidence="4 13" id="KW-0812">Transmembrane</keyword>
<dbReference type="GO" id="GO:0016020">
    <property type="term" value="C:membrane"/>
    <property type="evidence" value="ECO:0007669"/>
    <property type="project" value="UniProtKB-SubCell"/>
</dbReference>
<name>A0A2K0UNH4_TRIHA</name>
<dbReference type="GO" id="GO:0005506">
    <property type="term" value="F:iron ion binding"/>
    <property type="evidence" value="ECO:0007669"/>
    <property type="project" value="InterPro"/>
</dbReference>
<comment type="cofactor">
    <cofactor evidence="1 11">
        <name>heme</name>
        <dbReference type="ChEBI" id="CHEBI:30413"/>
    </cofactor>
</comment>
<organism evidence="14 15">
    <name type="scientific">Trichoderma harzianum</name>
    <name type="common">Hypocrea lixii</name>
    <dbReference type="NCBI Taxonomy" id="5544"/>
    <lineage>
        <taxon>Eukaryota</taxon>
        <taxon>Fungi</taxon>
        <taxon>Dikarya</taxon>
        <taxon>Ascomycota</taxon>
        <taxon>Pezizomycotina</taxon>
        <taxon>Sordariomycetes</taxon>
        <taxon>Hypocreomycetidae</taxon>
        <taxon>Hypocreales</taxon>
        <taxon>Hypocreaceae</taxon>
        <taxon>Trichoderma</taxon>
    </lineage>
</organism>
<dbReference type="GO" id="GO:0004497">
    <property type="term" value="F:monooxygenase activity"/>
    <property type="evidence" value="ECO:0007669"/>
    <property type="project" value="UniProtKB-KW"/>
</dbReference>
<feature type="binding site" description="axial binding residue" evidence="11">
    <location>
        <position position="460"/>
    </location>
    <ligand>
        <name>heme</name>
        <dbReference type="ChEBI" id="CHEBI:30413"/>
    </ligand>
    <ligandPart>
        <name>Fe</name>
        <dbReference type="ChEBI" id="CHEBI:18248"/>
    </ligandPart>
</feature>
<comment type="similarity">
    <text evidence="3 12">Belongs to the cytochrome P450 family.</text>
</comment>
<dbReference type="InterPro" id="IPR001128">
    <property type="entry name" value="Cyt_P450"/>
</dbReference>
<evidence type="ECO:0000256" key="6">
    <source>
        <dbReference type="ARBA" id="ARBA00022989"/>
    </source>
</evidence>
<keyword evidence="8 11" id="KW-0408">Iron</keyword>
<dbReference type="CDD" id="cd11063">
    <property type="entry name" value="CYP52"/>
    <property type="match status" value="1"/>
</dbReference>
<sequence>MLLSSLQSASFAKVASVGLAFVAILTVLVWLRHLASDIKIRKLGGTLFVCYLLIITTASKLYYEIGKNQYNNNLVAWCTAQLDNLPPGKRAFAEFSLTGSKRVLITRDPEQIKAILATNISSFGHGSMWHKLWRPFLGDGIFAVDGQLWHDSRAMIKPMFVRDRLRNLAIFDACTSKLLSKIPSAGATVDLKDLFYRWSMDTTTEFLLGENVDSLDFPDNDVLNAMHVAQRIQMFIFVLNPIAPLIPKGDYHRAIRRIEEFIEPAIARTLAIPQARLEELSKLDMEFSFLHSIARYTRDPKVIRDQIMSVLLAARDTTAATMSWAMYELSNYPKLWARLRKEVLRELGSHATPTYEALKDLTFVKNILNETLRLHPAAPLNMRQVLETTTIPGRPGEPGVVLLKGDSVTINTLGMHMYADLYPPVSDTFADPRIFSPERWEHWTPKPWTYAPFSGGPRICAGQNFALTEMAFCLVRLAQRFESIEYRGDWAAQRLRADIIGTPALGVHMALYEPGEKPDLRFKRHAN</sequence>
<evidence type="ECO:0000256" key="3">
    <source>
        <dbReference type="ARBA" id="ARBA00010617"/>
    </source>
</evidence>
<dbReference type="PRINTS" id="PR00463">
    <property type="entry name" value="EP450I"/>
</dbReference>
<evidence type="ECO:0000256" key="4">
    <source>
        <dbReference type="ARBA" id="ARBA00022692"/>
    </source>
</evidence>
<dbReference type="PANTHER" id="PTHR24287:SF5">
    <property type="entry name" value="P450, PUTATIVE (EUROFUNG)-RELATED"/>
    <property type="match status" value="1"/>
</dbReference>
<dbReference type="EMBL" id="MTYI01000007">
    <property type="protein sequence ID" value="PNP59339.1"/>
    <property type="molecule type" value="Genomic_DNA"/>
</dbReference>
<dbReference type="InterPro" id="IPR017972">
    <property type="entry name" value="Cyt_P450_CS"/>
</dbReference>
<evidence type="ECO:0000256" key="7">
    <source>
        <dbReference type="ARBA" id="ARBA00023002"/>
    </source>
</evidence>
<evidence type="ECO:0000256" key="5">
    <source>
        <dbReference type="ARBA" id="ARBA00022723"/>
    </source>
</evidence>
<dbReference type="PROSITE" id="PS00086">
    <property type="entry name" value="CYTOCHROME_P450"/>
    <property type="match status" value="1"/>
</dbReference>
<feature type="transmembrane region" description="Helical" evidence="13">
    <location>
        <begin position="12"/>
        <end position="31"/>
    </location>
</feature>
<dbReference type="OrthoDB" id="1470350at2759"/>
<dbReference type="SUPFAM" id="SSF48264">
    <property type="entry name" value="Cytochrome P450"/>
    <property type="match status" value="1"/>
</dbReference>
<dbReference type="InterPro" id="IPR047146">
    <property type="entry name" value="Cyt_P450_E_CYP52_fungi"/>
</dbReference>
<evidence type="ECO:0000256" key="13">
    <source>
        <dbReference type="SAM" id="Phobius"/>
    </source>
</evidence>
<reference evidence="14 15" key="1">
    <citation type="submission" date="2017-02" db="EMBL/GenBank/DDBJ databases">
        <title>Genomes of Trichoderma spp. with biocontrol activity.</title>
        <authorList>
            <person name="Gardiner D."/>
            <person name="Kazan K."/>
            <person name="Vos C."/>
            <person name="Harvey P."/>
        </authorList>
    </citation>
    <scope>NUCLEOTIDE SEQUENCE [LARGE SCALE GENOMIC DNA]</scope>
    <source>
        <strain evidence="14 15">Tr1</strain>
    </source>
</reference>
<feature type="transmembrane region" description="Helical" evidence="13">
    <location>
        <begin position="43"/>
        <end position="63"/>
    </location>
</feature>
<dbReference type="GO" id="GO:0016705">
    <property type="term" value="F:oxidoreductase activity, acting on paired donors, with incorporation or reduction of molecular oxygen"/>
    <property type="evidence" value="ECO:0007669"/>
    <property type="project" value="InterPro"/>
</dbReference>
<evidence type="ECO:0000256" key="2">
    <source>
        <dbReference type="ARBA" id="ARBA00004167"/>
    </source>
</evidence>
<comment type="subcellular location">
    <subcellularLocation>
        <location evidence="2">Membrane</location>
        <topology evidence="2">Single-pass membrane protein</topology>
    </subcellularLocation>
</comment>
<dbReference type="Pfam" id="PF00067">
    <property type="entry name" value="p450"/>
    <property type="match status" value="1"/>
</dbReference>
<keyword evidence="10 13" id="KW-0472">Membrane</keyword>
<evidence type="ECO:0000313" key="15">
    <source>
        <dbReference type="Proteomes" id="UP000236290"/>
    </source>
</evidence>
<gene>
    <name evidence="14" type="ORF">THARTR1_00829</name>
</gene>
<dbReference type="Proteomes" id="UP000236290">
    <property type="component" value="Unassembled WGS sequence"/>
</dbReference>
<dbReference type="GO" id="GO:0020037">
    <property type="term" value="F:heme binding"/>
    <property type="evidence" value="ECO:0007669"/>
    <property type="project" value="InterPro"/>
</dbReference>
<evidence type="ECO:0000313" key="14">
    <source>
        <dbReference type="EMBL" id="PNP59339.1"/>
    </source>
</evidence>
<evidence type="ECO:0000256" key="1">
    <source>
        <dbReference type="ARBA" id="ARBA00001971"/>
    </source>
</evidence>
<dbReference type="PANTHER" id="PTHR24287">
    <property type="entry name" value="P450, PUTATIVE (EUROFUNG)-RELATED"/>
    <property type="match status" value="1"/>
</dbReference>
<evidence type="ECO:0000256" key="11">
    <source>
        <dbReference type="PIRSR" id="PIRSR602401-1"/>
    </source>
</evidence>
<protein>
    <recommendedName>
        <fullName evidence="16">Cytochrome P450</fullName>
    </recommendedName>
</protein>
<keyword evidence="9 12" id="KW-0503">Monooxygenase</keyword>
<evidence type="ECO:0000256" key="8">
    <source>
        <dbReference type="ARBA" id="ARBA00023004"/>
    </source>
</evidence>
<dbReference type="AlphaFoldDB" id="A0A2K0UNH4"/>
<proteinExistence type="inferred from homology"/>
<keyword evidence="6 13" id="KW-1133">Transmembrane helix</keyword>
<evidence type="ECO:0000256" key="9">
    <source>
        <dbReference type="ARBA" id="ARBA00023033"/>
    </source>
</evidence>